<dbReference type="EMBL" id="JAPQKP010000003">
    <property type="protein sequence ID" value="KAJ5200008.1"/>
    <property type="molecule type" value="Genomic_DNA"/>
</dbReference>
<protein>
    <submittedName>
        <fullName evidence="3">Phenylalanine ammonia-lyase</fullName>
    </submittedName>
</protein>
<keyword evidence="4" id="KW-1185">Reference proteome</keyword>
<organism evidence="3 4">
    <name type="scientific">Penicillium cf. griseofulvum</name>
    <dbReference type="NCBI Taxonomy" id="2972120"/>
    <lineage>
        <taxon>Eukaryota</taxon>
        <taxon>Fungi</taxon>
        <taxon>Dikarya</taxon>
        <taxon>Ascomycota</taxon>
        <taxon>Pezizomycotina</taxon>
        <taxon>Eurotiomycetes</taxon>
        <taxon>Eurotiomycetidae</taxon>
        <taxon>Eurotiales</taxon>
        <taxon>Aspergillaceae</taxon>
        <taxon>Penicillium</taxon>
    </lineage>
</organism>
<evidence type="ECO:0000313" key="4">
    <source>
        <dbReference type="Proteomes" id="UP001150879"/>
    </source>
</evidence>
<reference evidence="3" key="2">
    <citation type="journal article" date="2023" name="IMA Fungus">
        <title>Comparative genomic study of the Penicillium genus elucidates a diverse pangenome and 15 lateral gene transfer events.</title>
        <authorList>
            <person name="Petersen C."/>
            <person name="Sorensen T."/>
            <person name="Nielsen M.R."/>
            <person name="Sondergaard T.E."/>
            <person name="Sorensen J.L."/>
            <person name="Fitzpatrick D.A."/>
            <person name="Frisvad J.C."/>
            <person name="Nielsen K.L."/>
        </authorList>
    </citation>
    <scope>NUCLEOTIDE SEQUENCE</scope>
    <source>
        <strain evidence="3">IBT 16849</strain>
    </source>
</reference>
<dbReference type="Gene3D" id="1.10.275.10">
    <property type="entry name" value="Fumarase/aspartase (N-terminal domain)"/>
    <property type="match status" value="1"/>
</dbReference>
<sequence length="705" mass="76137">MGEASPQYQNGYHPQGPGHIGSVLDSCTQLDEIVHRGRNIVLDGNSLDLSSVVAISLHKIAADITDSQTVLSRLERSVDLLTEKLERGEVIYGVTTGFGGSADTRTNDYVALQQALIQHHHSAVVLPGDRESGASSTRLQSLKSHAMPIPIVKAAMLIRCNSLLRAHSAVRIQVVRNILTLLAHDMTPVVPLRGSISACGDLTPLAYIAGAIEGNPDIAMNCGEGQNHRIIPANQALQEAGLAPLEFGPKEGLGLLNGTAFSCGAATLVLFEANQLAVLANLLTAMGTEALLGSRYNYHSFIAEARPHPGQLESAAFIFECLAGSKLVRGADPDGEGLAQDRYALRTSTQWIGPQLENLALALEQVQTELNSTTDNPLLDLAEERVHHGGNFQAVSITSAMEKTMGVMQMLGKMIFSQCSEILNPMLNRGLPPNLSADDPSLSFAFKGVDINMASYMSELAYLNHPVSNHVQSAEMHNQSLNSLALIAARYAGDTVEIMALMSATYLYVLCQALDLRAMHLEFVSQARKDVDNANAQLFQSSGADAQLSYSQEIIWKELMSHWERNSTSDLHKRSQVTANDSLGVVLDILGDQVVGKELRQWKSTIANILETKYGANRKLFFQSKSAAPYLCNSSQKLYGFVRQTLGVPLHRGLVDHPAYDSGENIVKESIGSHIGKIYAALRAGEFRGVILSCSGITRGPGRPA</sequence>
<dbReference type="GO" id="GO:0016841">
    <property type="term" value="F:ammonia-lyase activity"/>
    <property type="evidence" value="ECO:0007669"/>
    <property type="project" value="InterPro"/>
</dbReference>
<dbReference type="CDD" id="cd00332">
    <property type="entry name" value="PAL-HAL"/>
    <property type="match status" value="1"/>
</dbReference>
<dbReference type="InterPro" id="IPR005922">
    <property type="entry name" value="Phe_NH3-lyase"/>
</dbReference>
<dbReference type="InterPro" id="IPR024083">
    <property type="entry name" value="Fumarase/histidase_N"/>
</dbReference>
<comment type="caution">
    <text evidence="3">The sequence shown here is derived from an EMBL/GenBank/DDBJ whole genome shotgun (WGS) entry which is preliminary data.</text>
</comment>
<dbReference type="GO" id="GO:0005737">
    <property type="term" value="C:cytoplasm"/>
    <property type="evidence" value="ECO:0007669"/>
    <property type="project" value="InterPro"/>
</dbReference>
<dbReference type="InterPro" id="IPR023144">
    <property type="entry name" value="Phe_NH3-lyase_shielding_dom_sf"/>
</dbReference>
<dbReference type="Pfam" id="PF00221">
    <property type="entry name" value="Lyase_aromatic"/>
    <property type="match status" value="1"/>
</dbReference>
<dbReference type="Gene3D" id="1.20.200.10">
    <property type="entry name" value="Fumarase/aspartase (Central domain)"/>
    <property type="match status" value="1"/>
</dbReference>
<dbReference type="Proteomes" id="UP001150879">
    <property type="component" value="Unassembled WGS sequence"/>
</dbReference>
<dbReference type="AlphaFoldDB" id="A0A9W9JN11"/>
<dbReference type="InterPro" id="IPR001106">
    <property type="entry name" value="Aromatic_Lyase"/>
</dbReference>
<dbReference type="OrthoDB" id="10051290at2759"/>
<evidence type="ECO:0000256" key="1">
    <source>
        <dbReference type="ARBA" id="ARBA00007238"/>
    </source>
</evidence>
<gene>
    <name evidence="3" type="ORF">N7472_005212</name>
</gene>
<dbReference type="PANTHER" id="PTHR10362">
    <property type="entry name" value="HISTIDINE AMMONIA-LYASE"/>
    <property type="match status" value="1"/>
</dbReference>
<comment type="similarity">
    <text evidence="1 2">Belongs to the PAL/histidase family.</text>
</comment>
<dbReference type="SUPFAM" id="SSF48557">
    <property type="entry name" value="L-aspartase-like"/>
    <property type="match status" value="1"/>
</dbReference>
<reference evidence="3" key="1">
    <citation type="submission" date="2022-11" db="EMBL/GenBank/DDBJ databases">
        <authorList>
            <person name="Petersen C."/>
        </authorList>
    </citation>
    <scope>NUCLEOTIDE SEQUENCE</scope>
    <source>
        <strain evidence="3">IBT 16849</strain>
    </source>
</reference>
<dbReference type="GO" id="GO:0006559">
    <property type="term" value="P:L-phenylalanine catabolic process"/>
    <property type="evidence" value="ECO:0007669"/>
    <property type="project" value="InterPro"/>
</dbReference>
<evidence type="ECO:0000313" key="3">
    <source>
        <dbReference type="EMBL" id="KAJ5200008.1"/>
    </source>
</evidence>
<accession>A0A9W9JN11</accession>
<keyword evidence="2" id="KW-0456">Lyase</keyword>
<name>A0A9W9JN11_9EURO</name>
<dbReference type="NCBIfam" id="TIGR01226">
    <property type="entry name" value="phe_am_lyase"/>
    <property type="match status" value="1"/>
</dbReference>
<dbReference type="InterPro" id="IPR008948">
    <property type="entry name" value="L-Aspartase-like"/>
</dbReference>
<evidence type="ECO:0000256" key="2">
    <source>
        <dbReference type="RuleBase" id="RU003954"/>
    </source>
</evidence>
<dbReference type="Gene3D" id="1.10.274.20">
    <property type="entry name" value="Phenylalanine ammonia-lyase 1, domain 3"/>
    <property type="match status" value="1"/>
</dbReference>
<proteinExistence type="inferred from homology"/>